<dbReference type="GO" id="GO:0009311">
    <property type="term" value="P:oligosaccharide metabolic process"/>
    <property type="evidence" value="ECO:0007669"/>
    <property type="project" value="InterPro"/>
</dbReference>
<keyword evidence="7" id="KW-1185">Reference proteome</keyword>
<dbReference type="RefSeq" id="WP_179490353.1">
    <property type="nucleotide sequence ID" value="NZ_JACCCW010000002.1"/>
</dbReference>
<dbReference type="Gene3D" id="1.50.10.10">
    <property type="match status" value="1"/>
</dbReference>
<comment type="caution">
    <text evidence="6">The sequence shown here is derived from an EMBL/GenBank/DDBJ whole genome shotgun (WGS) entry which is preliminary data.</text>
</comment>
<dbReference type="PANTHER" id="PTHR10412">
    <property type="entry name" value="MANNOSYL-OLIGOSACCHARIDE GLUCOSIDASE"/>
    <property type="match status" value="1"/>
</dbReference>
<proteinExistence type="inferred from homology"/>
<dbReference type="GO" id="GO:0006487">
    <property type="term" value="P:protein N-linked glycosylation"/>
    <property type="evidence" value="ECO:0007669"/>
    <property type="project" value="TreeGrafter"/>
</dbReference>
<feature type="region of interest" description="Disordered" evidence="4">
    <location>
        <begin position="1"/>
        <end position="22"/>
    </location>
</feature>
<dbReference type="Proteomes" id="UP000589520">
    <property type="component" value="Unassembled WGS sequence"/>
</dbReference>
<dbReference type="InterPro" id="IPR008928">
    <property type="entry name" value="6-hairpin_glycosidase_sf"/>
</dbReference>
<keyword evidence="6" id="KW-0413">Isomerase</keyword>
<feature type="domain" description="Mannosylglycerate hydrolase MGH1-like glycoside hydrolase" evidence="5">
    <location>
        <begin position="108"/>
        <end position="423"/>
    </location>
</feature>
<evidence type="ECO:0000313" key="7">
    <source>
        <dbReference type="Proteomes" id="UP000589520"/>
    </source>
</evidence>
<keyword evidence="3" id="KW-0326">Glycosidase</keyword>
<dbReference type="InterPro" id="IPR004888">
    <property type="entry name" value="Glycoside_hydrolase_63"/>
</dbReference>
<name>A0A7Y9TT31_9BACT</name>
<dbReference type="InterPro" id="IPR012341">
    <property type="entry name" value="6hp_glycosidase-like_sf"/>
</dbReference>
<dbReference type="Pfam" id="PF22422">
    <property type="entry name" value="MGH1-like_GH"/>
    <property type="match status" value="1"/>
</dbReference>
<reference evidence="6 7" key="1">
    <citation type="submission" date="2020-07" db="EMBL/GenBank/DDBJ databases">
        <title>Genomic Encyclopedia of Type Strains, Phase IV (KMG-V): Genome sequencing to study the core and pangenomes of soil and plant-associated prokaryotes.</title>
        <authorList>
            <person name="Whitman W."/>
        </authorList>
    </citation>
    <scope>NUCLEOTIDE SEQUENCE [LARGE SCALE GENOMIC DNA]</scope>
    <source>
        <strain evidence="6 7">X4EP2</strain>
    </source>
</reference>
<accession>A0A7Y9TT31</accession>
<evidence type="ECO:0000313" key="6">
    <source>
        <dbReference type="EMBL" id="NYF79588.1"/>
    </source>
</evidence>
<evidence type="ECO:0000256" key="1">
    <source>
        <dbReference type="ARBA" id="ARBA00010833"/>
    </source>
</evidence>
<comment type="similarity">
    <text evidence="1">Belongs to the glycosyl hydrolase 63 family.</text>
</comment>
<protein>
    <submittedName>
        <fullName evidence="6">Putative isomerase</fullName>
    </submittedName>
</protein>
<dbReference type="PANTHER" id="PTHR10412:SF11">
    <property type="entry name" value="MANNOSYL-OLIGOSACCHARIDE GLUCOSIDASE"/>
    <property type="match status" value="1"/>
</dbReference>
<dbReference type="GO" id="GO:0016853">
    <property type="term" value="F:isomerase activity"/>
    <property type="evidence" value="ECO:0007669"/>
    <property type="project" value="UniProtKB-KW"/>
</dbReference>
<evidence type="ECO:0000256" key="4">
    <source>
        <dbReference type="SAM" id="MobiDB-lite"/>
    </source>
</evidence>
<dbReference type="SUPFAM" id="SSF48208">
    <property type="entry name" value="Six-hairpin glycosidases"/>
    <property type="match status" value="1"/>
</dbReference>
<evidence type="ECO:0000256" key="3">
    <source>
        <dbReference type="ARBA" id="ARBA00023295"/>
    </source>
</evidence>
<evidence type="ECO:0000256" key="2">
    <source>
        <dbReference type="ARBA" id="ARBA00022801"/>
    </source>
</evidence>
<dbReference type="AlphaFoldDB" id="A0A7Y9TT31"/>
<organism evidence="6 7">
    <name type="scientific">Granulicella arctica</name>
    <dbReference type="NCBI Taxonomy" id="940613"/>
    <lineage>
        <taxon>Bacteria</taxon>
        <taxon>Pseudomonadati</taxon>
        <taxon>Acidobacteriota</taxon>
        <taxon>Terriglobia</taxon>
        <taxon>Terriglobales</taxon>
        <taxon>Acidobacteriaceae</taxon>
        <taxon>Granulicella</taxon>
    </lineage>
</organism>
<gene>
    <name evidence="6" type="ORF">HDF17_001908</name>
</gene>
<sequence>MTARSEERQNSAAGNPSRLSGDERRQHANALIRYFAANAPQLLRAPDGILKRPSVSPSLPGKRYSTQLWDWDTLWTSRGLFRLAALQHDASLKQKLCEHVSGSLLNFLEHASAEGRIPILMTTTDPDPLRVLGTNASSKNQAKPVFGQLALLAADQRGEVGWLAPYFDTILRFYSSWTTHNTSSIGLLVWGDDVAIGDDNDPTTFGRPSFSSANLLLNCLFYEDLIASAELALRLGRAKDHDRLSGQAQTLAQQIQMYCWDPRDSYFYSVDVQCVDRRAELIPTVPRGMDMSWKSLPMRIQMFTGFLPLWCGIASQTQADDLVKINYLADDRLCARWGVRSLSSRESMYSLAFSSNPSNWLGPVWIIVNYFTWKALQRYGFHKEAAALADKTISLLASDLKVNGSLNEYYHPDTGAALSHKGFMDWNLLVLEMI</sequence>
<dbReference type="EMBL" id="JACCCW010000002">
    <property type="protein sequence ID" value="NYF79588.1"/>
    <property type="molecule type" value="Genomic_DNA"/>
</dbReference>
<dbReference type="InterPro" id="IPR054491">
    <property type="entry name" value="MGH1-like_GH"/>
</dbReference>
<keyword evidence="2" id="KW-0378">Hydrolase</keyword>
<evidence type="ECO:0000259" key="5">
    <source>
        <dbReference type="Pfam" id="PF22422"/>
    </source>
</evidence>
<dbReference type="GO" id="GO:0004573">
    <property type="term" value="F:Glc3Man9GlcNAc2 oligosaccharide glucosidase activity"/>
    <property type="evidence" value="ECO:0007669"/>
    <property type="project" value="InterPro"/>
</dbReference>